<dbReference type="SMART" id="SM00829">
    <property type="entry name" value="PKS_ER"/>
    <property type="match status" value="1"/>
</dbReference>
<dbReference type="Pfam" id="PF13602">
    <property type="entry name" value="ADH_zinc_N_2"/>
    <property type="match status" value="1"/>
</dbReference>
<sequence length="305" mass="30920">MRAIVFEEFGGPEVLRFTRDAEAPHAGAGEVRVAVRAAGVNPIDYKIRRGWMEQMAPTALPSVPGTELAGVVDEVGEGVTGFVLGDEVVGWSATGAYAEYALAGTVVRKPTGLSWAEAAAIPVAGETSLRVLDALALGDGETLLLHGAAGAVGSVAAQLAVARGATVIGTASPANHEFVASLGATPVTYGEGLVDRVREAAPRGVDAVFDASGMGVLPDSIALRGGTADRVVTIADARAGEYGVAFSGGGTSPERKRAGLEENVRLAAGGALRLRVARTFALSEAARAQELSESGHAGGKLVLTP</sequence>
<comment type="caution">
    <text evidence="3">The sequence shown here is derived from an EMBL/GenBank/DDBJ whole genome shotgun (WGS) entry which is preliminary data.</text>
</comment>
<dbReference type="RefSeq" id="WP_344276300.1">
    <property type="nucleotide sequence ID" value="NZ_BAAAKV010000026.1"/>
</dbReference>
<dbReference type="InterPro" id="IPR051603">
    <property type="entry name" value="Zinc-ADH_QOR/CCCR"/>
</dbReference>
<dbReference type="Proteomes" id="UP001501371">
    <property type="component" value="Unassembled WGS sequence"/>
</dbReference>
<accession>A0ABP4FEV2</accession>
<name>A0ABP4FEV2_9ACTN</name>
<dbReference type="PANTHER" id="PTHR44154:SF1">
    <property type="entry name" value="QUINONE OXIDOREDUCTASE"/>
    <property type="match status" value="1"/>
</dbReference>
<protein>
    <submittedName>
        <fullName evidence="3">NADP-dependent oxidoreductase</fullName>
    </submittedName>
</protein>
<proteinExistence type="predicted"/>
<dbReference type="SUPFAM" id="SSF51735">
    <property type="entry name" value="NAD(P)-binding Rossmann-fold domains"/>
    <property type="match status" value="1"/>
</dbReference>
<dbReference type="InterPro" id="IPR013154">
    <property type="entry name" value="ADH-like_N"/>
</dbReference>
<dbReference type="Pfam" id="PF08240">
    <property type="entry name" value="ADH_N"/>
    <property type="match status" value="1"/>
</dbReference>
<dbReference type="EMBL" id="BAAAKV010000026">
    <property type="protein sequence ID" value="GAA1172094.1"/>
    <property type="molecule type" value="Genomic_DNA"/>
</dbReference>
<feature type="domain" description="Enoyl reductase (ER)" evidence="2">
    <location>
        <begin position="10"/>
        <end position="303"/>
    </location>
</feature>
<gene>
    <name evidence="3" type="ORF">GCM10009654_31610</name>
</gene>
<evidence type="ECO:0000256" key="1">
    <source>
        <dbReference type="ARBA" id="ARBA00022857"/>
    </source>
</evidence>
<organism evidence="3 4">
    <name type="scientific">Streptomyces hebeiensis</name>
    <dbReference type="NCBI Taxonomy" id="229486"/>
    <lineage>
        <taxon>Bacteria</taxon>
        <taxon>Bacillati</taxon>
        <taxon>Actinomycetota</taxon>
        <taxon>Actinomycetes</taxon>
        <taxon>Kitasatosporales</taxon>
        <taxon>Streptomycetaceae</taxon>
        <taxon>Streptomyces</taxon>
    </lineage>
</organism>
<dbReference type="CDD" id="cd05289">
    <property type="entry name" value="MDR_like_2"/>
    <property type="match status" value="1"/>
</dbReference>
<evidence type="ECO:0000313" key="4">
    <source>
        <dbReference type="Proteomes" id="UP001501371"/>
    </source>
</evidence>
<dbReference type="Gene3D" id="3.90.180.10">
    <property type="entry name" value="Medium-chain alcohol dehydrogenases, catalytic domain"/>
    <property type="match status" value="1"/>
</dbReference>
<dbReference type="InterPro" id="IPR036291">
    <property type="entry name" value="NAD(P)-bd_dom_sf"/>
</dbReference>
<dbReference type="PANTHER" id="PTHR44154">
    <property type="entry name" value="QUINONE OXIDOREDUCTASE"/>
    <property type="match status" value="1"/>
</dbReference>
<dbReference type="InterPro" id="IPR020843">
    <property type="entry name" value="ER"/>
</dbReference>
<reference evidence="4" key="1">
    <citation type="journal article" date="2019" name="Int. J. Syst. Evol. Microbiol.">
        <title>The Global Catalogue of Microorganisms (GCM) 10K type strain sequencing project: providing services to taxonomists for standard genome sequencing and annotation.</title>
        <authorList>
            <consortium name="The Broad Institute Genomics Platform"/>
            <consortium name="The Broad Institute Genome Sequencing Center for Infectious Disease"/>
            <person name="Wu L."/>
            <person name="Ma J."/>
        </authorList>
    </citation>
    <scope>NUCLEOTIDE SEQUENCE [LARGE SCALE GENOMIC DNA]</scope>
    <source>
        <strain evidence="4">JCM 12696</strain>
    </source>
</reference>
<keyword evidence="1" id="KW-0521">NADP</keyword>
<evidence type="ECO:0000259" key="2">
    <source>
        <dbReference type="SMART" id="SM00829"/>
    </source>
</evidence>
<keyword evidence="4" id="KW-1185">Reference proteome</keyword>
<dbReference type="SUPFAM" id="SSF50129">
    <property type="entry name" value="GroES-like"/>
    <property type="match status" value="1"/>
</dbReference>
<evidence type="ECO:0000313" key="3">
    <source>
        <dbReference type="EMBL" id="GAA1172094.1"/>
    </source>
</evidence>
<dbReference type="Gene3D" id="3.40.50.720">
    <property type="entry name" value="NAD(P)-binding Rossmann-like Domain"/>
    <property type="match status" value="1"/>
</dbReference>
<dbReference type="InterPro" id="IPR011032">
    <property type="entry name" value="GroES-like_sf"/>
</dbReference>